<evidence type="ECO:0000256" key="1">
    <source>
        <dbReference type="SAM" id="SignalP"/>
    </source>
</evidence>
<name>A0ABY5ZPL4_9BACT</name>
<feature type="signal peptide" evidence="1">
    <location>
        <begin position="1"/>
        <end position="23"/>
    </location>
</feature>
<protein>
    <submittedName>
        <fullName evidence="2">Uncharacterized protein</fullName>
    </submittedName>
</protein>
<evidence type="ECO:0000313" key="3">
    <source>
        <dbReference type="Proteomes" id="UP001060414"/>
    </source>
</evidence>
<keyword evidence="3" id="KW-1185">Reference proteome</keyword>
<gene>
    <name evidence="2" type="ORF">L9S41_04025</name>
</gene>
<dbReference type="Proteomes" id="UP001060414">
    <property type="component" value="Chromosome"/>
</dbReference>
<evidence type="ECO:0000313" key="2">
    <source>
        <dbReference type="EMBL" id="UWZ80573.1"/>
    </source>
</evidence>
<dbReference type="Pfam" id="PF13798">
    <property type="entry name" value="PCYCGC"/>
    <property type="match status" value="1"/>
</dbReference>
<proteinExistence type="predicted"/>
<feature type="chain" id="PRO_5045936443" evidence="1">
    <location>
        <begin position="24"/>
        <end position="166"/>
    </location>
</feature>
<accession>A0ABY5ZPL4</accession>
<sequence>MTNVIRTLTLLLVLFMLGTPSLAADQSEFERIRDLGMSDLTEEAFEVLEKKYPNENWDAYRFPRYVFTNDSVEAGYMIAVKEPDLLRQFKCYCFCDAMDHEHLLHCFVKDSERRRIQFDPHGAGCNICYGQAMMALLWQEKGFTQEQMQTGFEKRFERLIEQFGSN</sequence>
<dbReference type="EMBL" id="CP092109">
    <property type="protein sequence ID" value="UWZ80573.1"/>
    <property type="molecule type" value="Genomic_DNA"/>
</dbReference>
<dbReference type="InterPro" id="IPR025673">
    <property type="entry name" value="PCYCGC"/>
</dbReference>
<dbReference type="RefSeq" id="WP_260748930.1">
    <property type="nucleotide sequence ID" value="NZ_CP092109.1"/>
</dbReference>
<keyword evidence="1" id="KW-0732">Signal</keyword>
<organism evidence="2 3">
    <name type="scientific">Geoalkalibacter halelectricus</name>
    <dbReference type="NCBI Taxonomy" id="2847045"/>
    <lineage>
        <taxon>Bacteria</taxon>
        <taxon>Pseudomonadati</taxon>
        <taxon>Thermodesulfobacteriota</taxon>
        <taxon>Desulfuromonadia</taxon>
        <taxon>Desulfuromonadales</taxon>
        <taxon>Geoalkalibacteraceae</taxon>
        <taxon>Geoalkalibacter</taxon>
    </lineage>
</organism>
<reference evidence="2" key="1">
    <citation type="journal article" date="2022" name="Environ. Microbiol.">
        <title>Geoalkalibacter halelectricus SAP #1 sp. nov. possessing extracellular electron transfer and mineral#reducing capabilities from a haloalkaline environment.</title>
        <authorList>
            <person name="Yadav S."/>
            <person name="Singh R."/>
            <person name="Sundharam S.S."/>
            <person name="Chaudhary S."/>
            <person name="Krishnamurthi S."/>
            <person name="Patil S.A."/>
        </authorList>
    </citation>
    <scope>NUCLEOTIDE SEQUENCE</scope>
    <source>
        <strain evidence="2">SAP-1</strain>
    </source>
</reference>